<evidence type="ECO:0000256" key="1">
    <source>
        <dbReference type="ARBA" id="ARBA00004429"/>
    </source>
</evidence>
<dbReference type="Pfam" id="PF01061">
    <property type="entry name" value="ABC2_membrane"/>
    <property type="match status" value="1"/>
</dbReference>
<dbReference type="OrthoDB" id="9786910at2"/>
<feature type="transmembrane region" description="Helical" evidence="9">
    <location>
        <begin position="124"/>
        <end position="152"/>
    </location>
</feature>
<dbReference type="GO" id="GO:0005886">
    <property type="term" value="C:plasma membrane"/>
    <property type="evidence" value="ECO:0007669"/>
    <property type="project" value="UniProtKB-SubCell"/>
</dbReference>
<keyword evidence="4 9" id="KW-1003">Cell membrane</keyword>
<feature type="domain" description="ABC transmembrane type-2" evidence="10">
    <location>
        <begin position="51"/>
        <end position="272"/>
    </location>
</feature>
<dbReference type="PROSITE" id="PS51012">
    <property type="entry name" value="ABC_TM2"/>
    <property type="match status" value="1"/>
</dbReference>
<dbReference type="PANTHER" id="PTHR30413:SF8">
    <property type="entry name" value="TRANSPORT PERMEASE PROTEIN"/>
    <property type="match status" value="1"/>
</dbReference>
<dbReference type="EMBL" id="JHEG04000001">
    <property type="protein sequence ID" value="KAF3884605.1"/>
    <property type="molecule type" value="Genomic_DNA"/>
</dbReference>
<keyword evidence="6 9" id="KW-0812">Transmembrane</keyword>
<feature type="transmembrane region" description="Helical" evidence="9">
    <location>
        <begin position="193"/>
        <end position="215"/>
    </location>
</feature>
<keyword evidence="7 9" id="KW-1133">Transmembrane helix</keyword>
<evidence type="ECO:0000256" key="5">
    <source>
        <dbReference type="ARBA" id="ARBA00022519"/>
    </source>
</evidence>
<keyword evidence="3 9" id="KW-0813">Transport</keyword>
<proteinExistence type="inferred from homology"/>
<name>A0A0C1R1K6_9CYAN</name>
<dbReference type="EMBL" id="JHEG02000054">
    <property type="protein sequence ID" value="KIE09768.1"/>
    <property type="molecule type" value="Genomic_DNA"/>
</dbReference>
<evidence type="ECO:0000256" key="9">
    <source>
        <dbReference type="RuleBase" id="RU361157"/>
    </source>
</evidence>
<dbReference type="GO" id="GO:0140359">
    <property type="term" value="F:ABC-type transporter activity"/>
    <property type="evidence" value="ECO:0007669"/>
    <property type="project" value="InterPro"/>
</dbReference>
<evidence type="ECO:0000313" key="12">
    <source>
        <dbReference type="EMBL" id="KIE09768.1"/>
    </source>
</evidence>
<evidence type="ECO:0000259" key="10">
    <source>
        <dbReference type="PROSITE" id="PS51012"/>
    </source>
</evidence>
<comment type="similarity">
    <text evidence="2 9">Belongs to the ABC-2 integral membrane protein family.</text>
</comment>
<reference evidence="11" key="2">
    <citation type="submission" date="2019-11" db="EMBL/GenBank/DDBJ databases">
        <title>Improved Assembly of Tolypothrix boutellei genome.</title>
        <authorList>
            <person name="Sarangi A.N."/>
            <person name="Mukherjee M."/>
            <person name="Ghosh S."/>
            <person name="Singh D."/>
            <person name="Das A."/>
            <person name="Kant S."/>
            <person name="Prusty A."/>
            <person name="Tripathy S."/>
        </authorList>
    </citation>
    <scope>NUCLEOTIDE SEQUENCE</scope>
    <source>
        <strain evidence="11">VB521301</strain>
    </source>
</reference>
<dbReference type="InterPro" id="IPR013525">
    <property type="entry name" value="ABC2_TM"/>
</dbReference>
<dbReference type="AlphaFoldDB" id="A0A0C1R1K6"/>
<evidence type="ECO:0000256" key="8">
    <source>
        <dbReference type="ARBA" id="ARBA00023136"/>
    </source>
</evidence>
<dbReference type="STRING" id="1479485.DA73_0226035"/>
<keyword evidence="8 9" id="KW-0472">Membrane</keyword>
<dbReference type="RefSeq" id="WP_038081172.1">
    <property type="nucleotide sequence ID" value="NZ_JHEG04000001.1"/>
</dbReference>
<evidence type="ECO:0000313" key="13">
    <source>
        <dbReference type="Proteomes" id="UP000029738"/>
    </source>
</evidence>
<accession>A0A0C1R1K6</accession>
<evidence type="ECO:0000256" key="6">
    <source>
        <dbReference type="ARBA" id="ARBA00022692"/>
    </source>
</evidence>
<keyword evidence="5" id="KW-0997">Cell inner membrane</keyword>
<dbReference type="InterPro" id="IPR047817">
    <property type="entry name" value="ABC2_TM_bact-type"/>
</dbReference>
<comment type="caution">
    <text evidence="12">The sequence shown here is derived from an EMBL/GenBank/DDBJ whole genome shotgun (WGS) entry which is preliminary data.</text>
</comment>
<organism evidence="12">
    <name type="scientific">Tolypothrix bouteillei VB521301</name>
    <dbReference type="NCBI Taxonomy" id="1479485"/>
    <lineage>
        <taxon>Bacteria</taxon>
        <taxon>Bacillati</taxon>
        <taxon>Cyanobacteriota</taxon>
        <taxon>Cyanophyceae</taxon>
        <taxon>Nostocales</taxon>
        <taxon>Tolypothrichaceae</taxon>
        <taxon>Tolypothrix</taxon>
    </lineage>
</organism>
<evidence type="ECO:0000313" key="11">
    <source>
        <dbReference type="EMBL" id="KAF3884605.1"/>
    </source>
</evidence>
<evidence type="ECO:0000256" key="2">
    <source>
        <dbReference type="ARBA" id="ARBA00007783"/>
    </source>
</evidence>
<feature type="transmembrane region" description="Helical" evidence="9">
    <location>
        <begin position="84"/>
        <end position="103"/>
    </location>
</feature>
<evidence type="ECO:0000256" key="3">
    <source>
        <dbReference type="ARBA" id="ARBA00022448"/>
    </source>
</evidence>
<comment type="subcellular location">
    <subcellularLocation>
        <location evidence="1">Cell inner membrane</location>
        <topology evidence="1">Multi-pass membrane protein</topology>
    </subcellularLocation>
    <subcellularLocation>
        <location evidence="9">Cell membrane</location>
        <topology evidence="9">Multi-pass membrane protein</topology>
    </subcellularLocation>
</comment>
<dbReference type="Proteomes" id="UP000029738">
    <property type="component" value="Unassembled WGS sequence"/>
</dbReference>
<feature type="transmembrane region" description="Helical" evidence="9">
    <location>
        <begin position="50"/>
        <end position="72"/>
    </location>
</feature>
<protein>
    <recommendedName>
        <fullName evidence="9">Transport permease protein</fullName>
    </recommendedName>
</protein>
<feature type="transmembrane region" description="Helical" evidence="9">
    <location>
        <begin position="246"/>
        <end position="269"/>
    </location>
</feature>
<evidence type="ECO:0000256" key="7">
    <source>
        <dbReference type="ARBA" id="ARBA00022989"/>
    </source>
</evidence>
<dbReference type="GO" id="GO:0015920">
    <property type="term" value="P:lipopolysaccharide transport"/>
    <property type="evidence" value="ECO:0007669"/>
    <property type="project" value="TreeGrafter"/>
</dbReference>
<dbReference type="PANTHER" id="PTHR30413">
    <property type="entry name" value="INNER MEMBRANE TRANSPORT PERMEASE"/>
    <property type="match status" value="1"/>
</dbReference>
<feature type="transmembrane region" description="Helical" evidence="9">
    <location>
        <begin position="158"/>
        <end position="181"/>
    </location>
</feature>
<gene>
    <name evidence="12" type="ORF">DA73_0226035</name>
    <name evidence="11" type="ORF">DA73_0400003275</name>
</gene>
<reference evidence="12" key="1">
    <citation type="journal article" date="2015" name="Genome Announc.">
        <title>Draft Genome Sequence of Tolypothrix boutellei Strain VB521301.</title>
        <authorList>
            <person name="Chandrababunaidu M.M."/>
            <person name="Singh D."/>
            <person name="Sen D."/>
            <person name="Bhan S."/>
            <person name="Das S."/>
            <person name="Gupta A."/>
            <person name="Adhikary S.P."/>
            <person name="Tripathy S."/>
        </authorList>
    </citation>
    <scope>NUCLEOTIDE SEQUENCE</scope>
    <source>
        <strain evidence="12">VB521301</strain>
    </source>
</reference>
<evidence type="ECO:0000256" key="4">
    <source>
        <dbReference type="ARBA" id="ARBA00022475"/>
    </source>
</evidence>
<sequence length="280" mass="31855">MRHQEIASKPKLVIEAGRTERQYWQDLWRYQELFYFLAWRDILVRYKQTAIGLAWALIRPFLTMVVFTVVFGSLAKLPSQGAPYPILVFAAMLPWQFFANALSESSNSLIVNANLVSKVYFPRLIVPVSAVIVSFVDFMVSGIILLGLMAWYNFVPDWRILTLPLFVAIAFAAAIGAGLWLAALNVEYRDFRYIVPFIVQFGLYISPVGFSSSIVPEKWRLLYSLNPMVGVIDGFRWAILGGESKLYLPGFILSVALVAIVLVTGIWYFRKMERTFADVI</sequence>
<keyword evidence="13" id="KW-1185">Reference proteome</keyword>